<evidence type="ECO:0000256" key="1">
    <source>
        <dbReference type="SAM" id="MobiDB-lite"/>
    </source>
</evidence>
<feature type="compositionally biased region" description="Pro residues" evidence="1">
    <location>
        <begin position="25"/>
        <end position="44"/>
    </location>
</feature>
<name>A0AAD7GTH8_MYCRO</name>
<dbReference type="EMBL" id="JARKIE010000009">
    <property type="protein sequence ID" value="KAJ7704865.1"/>
    <property type="molecule type" value="Genomic_DNA"/>
</dbReference>
<sequence>MDLVLRALPPARIKPRASLLAPSSQHPPRPCPALSPPRHPPLSRNPPRFRAQDPLISGRLLVLQWQVPLYIIHTGDRWFLPLETPSERIQSSRPHALYNSRMGPKTRKARAVCDDPAQHR</sequence>
<dbReference type="AlphaFoldDB" id="A0AAD7GTH8"/>
<evidence type="ECO:0000313" key="2">
    <source>
        <dbReference type="EMBL" id="KAJ7704865.1"/>
    </source>
</evidence>
<feature type="region of interest" description="Disordered" evidence="1">
    <location>
        <begin position="90"/>
        <end position="120"/>
    </location>
</feature>
<comment type="caution">
    <text evidence="2">The sequence shown here is derived from an EMBL/GenBank/DDBJ whole genome shotgun (WGS) entry which is preliminary data.</text>
</comment>
<gene>
    <name evidence="2" type="ORF">B0H17DRAFT_1175424</name>
</gene>
<feature type="compositionally biased region" description="Basic and acidic residues" evidence="1">
    <location>
        <begin position="111"/>
        <end position="120"/>
    </location>
</feature>
<accession>A0AAD7GTH8</accession>
<evidence type="ECO:0000313" key="3">
    <source>
        <dbReference type="Proteomes" id="UP001221757"/>
    </source>
</evidence>
<protein>
    <submittedName>
        <fullName evidence="2">Uncharacterized protein</fullName>
    </submittedName>
</protein>
<dbReference type="Proteomes" id="UP001221757">
    <property type="component" value="Unassembled WGS sequence"/>
</dbReference>
<organism evidence="2 3">
    <name type="scientific">Mycena rosella</name>
    <name type="common">Pink bonnet</name>
    <name type="synonym">Agaricus rosellus</name>
    <dbReference type="NCBI Taxonomy" id="1033263"/>
    <lineage>
        <taxon>Eukaryota</taxon>
        <taxon>Fungi</taxon>
        <taxon>Dikarya</taxon>
        <taxon>Basidiomycota</taxon>
        <taxon>Agaricomycotina</taxon>
        <taxon>Agaricomycetes</taxon>
        <taxon>Agaricomycetidae</taxon>
        <taxon>Agaricales</taxon>
        <taxon>Marasmiineae</taxon>
        <taxon>Mycenaceae</taxon>
        <taxon>Mycena</taxon>
    </lineage>
</organism>
<keyword evidence="3" id="KW-1185">Reference proteome</keyword>
<reference evidence="2" key="1">
    <citation type="submission" date="2023-03" db="EMBL/GenBank/DDBJ databases">
        <title>Massive genome expansion in bonnet fungi (Mycena s.s.) driven by repeated elements and novel gene families across ecological guilds.</title>
        <authorList>
            <consortium name="Lawrence Berkeley National Laboratory"/>
            <person name="Harder C.B."/>
            <person name="Miyauchi S."/>
            <person name="Viragh M."/>
            <person name="Kuo A."/>
            <person name="Thoen E."/>
            <person name="Andreopoulos B."/>
            <person name="Lu D."/>
            <person name="Skrede I."/>
            <person name="Drula E."/>
            <person name="Henrissat B."/>
            <person name="Morin E."/>
            <person name="Kohler A."/>
            <person name="Barry K."/>
            <person name="LaButti K."/>
            <person name="Morin E."/>
            <person name="Salamov A."/>
            <person name="Lipzen A."/>
            <person name="Mereny Z."/>
            <person name="Hegedus B."/>
            <person name="Baldrian P."/>
            <person name="Stursova M."/>
            <person name="Weitz H."/>
            <person name="Taylor A."/>
            <person name="Grigoriev I.V."/>
            <person name="Nagy L.G."/>
            <person name="Martin F."/>
            <person name="Kauserud H."/>
        </authorList>
    </citation>
    <scope>NUCLEOTIDE SEQUENCE</scope>
    <source>
        <strain evidence="2">CBHHK067</strain>
    </source>
</reference>
<feature type="region of interest" description="Disordered" evidence="1">
    <location>
        <begin position="15"/>
        <end position="50"/>
    </location>
</feature>
<proteinExistence type="predicted"/>